<dbReference type="RefSeq" id="WP_280055427.1">
    <property type="nucleotide sequence ID" value="NZ_JAOBYN010000034.1"/>
</dbReference>
<evidence type="ECO:0000256" key="1">
    <source>
        <dbReference type="SAM" id="MobiDB-lite"/>
    </source>
</evidence>
<dbReference type="Proteomes" id="UP001158730">
    <property type="component" value="Unassembled WGS sequence"/>
</dbReference>
<organism evidence="2 3">
    <name type="scientific">Aquipseudomonas alcaligenes</name>
    <name type="common">Pseudomonas alcaligenes</name>
    <dbReference type="NCBI Taxonomy" id="43263"/>
    <lineage>
        <taxon>Bacteria</taxon>
        <taxon>Pseudomonadati</taxon>
        <taxon>Pseudomonadota</taxon>
        <taxon>Gammaproteobacteria</taxon>
        <taxon>Pseudomonadales</taxon>
        <taxon>Pseudomonadaceae</taxon>
        <taxon>Aquipseudomonas</taxon>
    </lineage>
</organism>
<sequence>MTLQSPEVLLEHLNNALRHLRGACTDLGSEDIDDKLLEVMRRLLLAQVLGETWVVAVGGSQGAGKTTLMACLYGLLDSEEKWLEGNEGRGEKMPVLVQEQGDLQKVQGYVRRLVKDDGSSSYTLRDVAVEVAEFQRVISDPAAGDLLPVLRVPRRYFKRDNQAWLLLPGYERQDRDNRSWQELMRQAMVAAGGCIVVTDDTRMANQQQQEIVKDMLEGELAGVQPYVVITKTEAIREDQTECQKLRNRAQTIFQVPAEVAERHIVLTGIDDLAYVAQWMPHMERVIHDLNFTGQANRHLQMNDLSALVGKDLMRVLNLIRSRAQLYFGTDESAEGAQVLNEVLGAFDDAAQDLREKHLELASQLAGQALSGAKEALDKALSDNHEGFKNWISNVFDTTSETRMKMREVVRQAWQSGAAQLFPQYSDALAQLTGRALGRETKALEADKPKLLLAPEQSRSLRQVGYMNDSGQIVSFKALTPDAAGDVRLLLGQPGHGHGSAPQAGSKGLSTSAKLIPALSLEYTRLVYALPEVIGLRDGVVQADTVPAGNLVEDGVNSLSMGVELGKTALRSLATVMAVDVVSDGKADILATIFGKTQPATATTDETTDASAGEASGDAKAPVVPTTLHPAAVAAAAAVAATYLTAVAVTRLRTFEKAASAQAHAMLHGVHDAHVAHLRKQFDDTMAVARARIVDALRARYRMDESLMRKDRLARAMAEVKSLTSDLRHDLDASAAGLDVFVRGRET</sequence>
<dbReference type="GO" id="GO:0016301">
    <property type="term" value="F:kinase activity"/>
    <property type="evidence" value="ECO:0007669"/>
    <property type="project" value="UniProtKB-KW"/>
</dbReference>
<protein>
    <submittedName>
        <fullName evidence="2">Sugar kinase</fullName>
    </submittedName>
</protein>
<keyword evidence="2" id="KW-0418">Kinase</keyword>
<proteinExistence type="predicted"/>
<gene>
    <name evidence="2" type="ORF">N5C05_21220</name>
</gene>
<dbReference type="EMBL" id="JAOBYN010000034">
    <property type="protein sequence ID" value="MDH1057264.1"/>
    <property type="molecule type" value="Genomic_DNA"/>
</dbReference>
<evidence type="ECO:0000313" key="3">
    <source>
        <dbReference type="Proteomes" id="UP001158730"/>
    </source>
</evidence>
<comment type="caution">
    <text evidence="2">The sequence shown here is derived from an EMBL/GenBank/DDBJ whole genome shotgun (WGS) entry which is preliminary data.</text>
</comment>
<feature type="region of interest" description="Disordered" evidence="1">
    <location>
        <begin position="600"/>
        <end position="619"/>
    </location>
</feature>
<dbReference type="SUPFAM" id="SSF52540">
    <property type="entry name" value="P-loop containing nucleoside triphosphate hydrolases"/>
    <property type="match status" value="1"/>
</dbReference>
<reference evidence="2" key="1">
    <citation type="submission" date="2022-09" db="EMBL/GenBank/DDBJ databases">
        <title>Intensive care unit water sources are persistently colonized with multi-drug resistant bacteria and are the site of extensive horizontal gene transfer of antibiotic resistance genes.</title>
        <authorList>
            <person name="Diorio-Toth L."/>
        </authorList>
    </citation>
    <scope>NUCLEOTIDE SEQUENCE</scope>
    <source>
        <strain evidence="2">GD03990</strain>
    </source>
</reference>
<evidence type="ECO:0000313" key="2">
    <source>
        <dbReference type="EMBL" id="MDH1057264.1"/>
    </source>
</evidence>
<dbReference type="Gene3D" id="3.40.50.300">
    <property type="entry name" value="P-loop containing nucleotide triphosphate hydrolases"/>
    <property type="match status" value="1"/>
</dbReference>
<accession>A0AA42N4F5</accession>
<name>A0AA42N4F5_AQUAC</name>
<dbReference type="InterPro" id="IPR027417">
    <property type="entry name" value="P-loop_NTPase"/>
</dbReference>
<dbReference type="AlphaFoldDB" id="A0AA42N4F5"/>
<keyword evidence="2" id="KW-0808">Transferase</keyword>